<feature type="domain" description="Nucleoside phosphorylase" evidence="4">
    <location>
        <begin position="61"/>
        <end position="253"/>
    </location>
</feature>
<comment type="caution">
    <text evidence="5">The sequence shown here is derived from an EMBL/GenBank/DDBJ whole genome shotgun (WGS) entry which is preliminary data.</text>
</comment>
<gene>
    <name evidence="5" type="ORF">DXC40_11730</name>
</gene>
<sequence length="297" mass="31977">MLEKFKRIMARYPYAAQLAPGGFVIDGKPALTKIDGGLIGDYVIMVVRDPLLDYGGDPAELLSQRLENRVLAGRSGMFTTYSGRYKGAHISIVSGGSGSPEAELVLVEFMQNSKANTFLRLGGGMALSEKLHSGDVAIASGVVRDEGMTSAYVTSSYPAVCSYELVACFVKAAQELNYRYQVGIGRSQDSEYLQTGHPSVGSYFQDEHLSIVDYYNRAGILYTDRESAAIVTLCSLFGRRGGAVVSVDNNVFTGEGFTAGDGQEHAIDIVFEGLANLCQLDEAKKAGGHEFWAPDGF</sequence>
<dbReference type="Gene3D" id="3.40.50.1580">
    <property type="entry name" value="Nucleoside phosphorylase domain"/>
    <property type="match status" value="1"/>
</dbReference>
<dbReference type="GO" id="GO:0005829">
    <property type="term" value="C:cytosol"/>
    <property type="evidence" value="ECO:0007669"/>
    <property type="project" value="TreeGrafter"/>
</dbReference>
<dbReference type="PANTHER" id="PTHR43691">
    <property type="entry name" value="URIDINE PHOSPHORYLASE"/>
    <property type="match status" value="1"/>
</dbReference>
<dbReference type="GO" id="GO:0004850">
    <property type="term" value="F:uridine phosphorylase activity"/>
    <property type="evidence" value="ECO:0007669"/>
    <property type="project" value="UniProtKB-EC"/>
</dbReference>
<organism evidence="5 6">
    <name type="scientific">Anaerotruncus colihominis</name>
    <dbReference type="NCBI Taxonomy" id="169435"/>
    <lineage>
        <taxon>Bacteria</taxon>
        <taxon>Bacillati</taxon>
        <taxon>Bacillota</taxon>
        <taxon>Clostridia</taxon>
        <taxon>Eubacteriales</taxon>
        <taxon>Oscillospiraceae</taxon>
        <taxon>Anaerotruncus</taxon>
    </lineage>
</organism>
<dbReference type="Proteomes" id="UP000260828">
    <property type="component" value="Unassembled WGS sequence"/>
</dbReference>
<dbReference type="GeneID" id="72464008"/>
<evidence type="ECO:0000256" key="2">
    <source>
        <dbReference type="ARBA" id="ARBA00021980"/>
    </source>
</evidence>
<dbReference type="PANTHER" id="PTHR43691:SF11">
    <property type="entry name" value="FI09636P-RELATED"/>
    <property type="match status" value="1"/>
</dbReference>
<evidence type="ECO:0000313" key="5">
    <source>
        <dbReference type="EMBL" id="RGE66908.1"/>
    </source>
</evidence>
<dbReference type="GO" id="GO:0009116">
    <property type="term" value="P:nucleoside metabolic process"/>
    <property type="evidence" value="ECO:0007669"/>
    <property type="project" value="InterPro"/>
</dbReference>
<proteinExistence type="predicted"/>
<evidence type="ECO:0000259" key="4">
    <source>
        <dbReference type="Pfam" id="PF01048"/>
    </source>
</evidence>
<dbReference type="InterPro" id="IPR035994">
    <property type="entry name" value="Nucleoside_phosphorylase_sf"/>
</dbReference>
<dbReference type="EC" id="2.4.2.3" evidence="1"/>
<evidence type="ECO:0000313" key="6">
    <source>
        <dbReference type="Proteomes" id="UP000260828"/>
    </source>
</evidence>
<protein>
    <recommendedName>
        <fullName evidence="2">Uridine phosphorylase</fullName>
        <ecNumber evidence="1">2.4.2.3</ecNumber>
    </recommendedName>
</protein>
<dbReference type="SUPFAM" id="SSF53167">
    <property type="entry name" value="Purine and uridine phosphorylases"/>
    <property type="match status" value="1"/>
</dbReference>
<dbReference type="AlphaFoldDB" id="A0A3E3IIJ8"/>
<accession>A0A3E3IIJ8</accession>
<reference evidence="5 6" key="1">
    <citation type="submission" date="2018-08" db="EMBL/GenBank/DDBJ databases">
        <title>A genome reference for cultivated species of the human gut microbiota.</title>
        <authorList>
            <person name="Zou Y."/>
            <person name="Xue W."/>
            <person name="Luo G."/>
        </authorList>
    </citation>
    <scope>NUCLEOTIDE SEQUENCE [LARGE SCALE GENOMIC DNA]</scope>
    <source>
        <strain evidence="5 6">TF05-12AC</strain>
    </source>
</reference>
<dbReference type="EMBL" id="QVME01000006">
    <property type="protein sequence ID" value="RGE66908.1"/>
    <property type="molecule type" value="Genomic_DNA"/>
</dbReference>
<dbReference type="Pfam" id="PF01048">
    <property type="entry name" value="PNP_UDP_1"/>
    <property type="match status" value="1"/>
</dbReference>
<evidence type="ECO:0000256" key="3">
    <source>
        <dbReference type="ARBA" id="ARBA00048447"/>
    </source>
</evidence>
<name>A0A3E3IIJ8_9FIRM</name>
<evidence type="ECO:0000256" key="1">
    <source>
        <dbReference type="ARBA" id="ARBA00011888"/>
    </source>
</evidence>
<comment type="catalytic activity">
    <reaction evidence="3">
        <text>uridine + phosphate = alpha-D-ribose 1-phosphate + uracil</text>
        <dbReference type="Rhea" id="RHEA:24388"/>
        <dbReference type="ChEBI" id="CHEBI:16704"/>
        <dbReference type="ChEBI" id="CHEBI:17568"/>
        <dbReference type="ChEBI" id="CHEBI:43474"/>
        <dbReference type="ChEBI" id="CHEBI:57720"/>
        <dbReference type="EC" id="2.4.2.3"/>
    </reaction>
</comment>
<dbReference type="InterPro" id="IPR000845">
    <property type="entry name" value="Nucleoside_phosphorylase_d"/>
</dbReference>
<dbReference type="RefSeq" id="WP_024729535.1">
    <property type="nucleotide sequence ID" value="NZ_CAUFHV010000004.1"/>
</dbReference>
<dbReference type="CDD" id="cd17767">
    <property type="entry name" value="UP_EcUdp-like"/>
    <property type="match status" value="1"/>
</dbReference>